<proteinExistence type="predicted"/>
<name>A0AB74D2W0_9BURK</name>
<organism evidence="1 2">
    <name type="scientific">Burkholderia ubonensis</name>
    <dbReference type="NCBI Taxonomy" id="101571"/>
    <lineage>
        <taxon>Bacteria</taxon>
        <taxon>Pseudomonadati</taxon>
        <taxon>Pseudomonadota</taxon>
        <taxon>Betaproteobacteria</taxon>
        <taxon>Burkholderiales</taxon>
        <taxon>Burkholderiaceae</taxon>
        <taxon>Burkholderia</taxon>
        <taxon>Burkholderia cepacia complex</taxon>
    </lineage>
</organism>
<accession>A0AB74D2W0</accession>
<protein>
    <recommendedName>
        <fullName evidence="3">Phage tail protein</fullName>
    </recommendedName>
</protein>
<dbReference type="Proteomes" id="UP000273734">
    <property type="component" value="Unassembled WGS sequence"/>
</dbReference>
<evidence type="ECO:0008006" key="3">
    <source>
        <dbReference type="Google" id="ProtNLM"/>
    </source>
</evidence>
<reference evidence="1 2" key="1">
    <citation type="submission" date="2018-08" db="EMBL/GenBank/DDBJ databases">
        <title>Comparative analysis of Burkholderia isolates from Puerto Rico.</title>
        <authorList>
            <person name="Hall C."/>
            <person name="Sahl J."/>
            <person name="Wagner D."/>
        </authorList>
    </citation>
    <scope>NUCLEOTIDE SEQUENCE [LARGE SCALE GENOMIC DNA]</scope>
    <source>
        <strain evidence="1 2">Bp8964</strain>
    </source>
</reference>
<comment type="caution">
    <text evidence="1">The sequence shown here is derived from an EMBL/GenBank/DDBJ whole genome shotgun (WGS) entry which is preliminary data.</text>
</comment>
<evidence type="ECO:0000313" key="2">
    <source>
        <dbReference type="Proteomes" id="UP000273734"/>
    </source>
</evidence>
<evidence type="ECO:0000313" key="1">
    <source>
        <dbReference type="EMBL" id="RQP74585.1"/>
    </source>
</evidence>
<dbReference type="EMBL" id="QTNY01000016">
    <property type="protein sequence ID" value="RQP74585.1"/>
    <property type="molecule type" value="Genomic_DNA"/>
</dbReference>
<gene>
    <name evidence="1" type="ORF">DF015_21975</name>
</gene>
<dbReference type="RefSeq" id="WP_095410796.1">
    <property type="nucleotide sequence ID" value="NZ_NQMX01000039.1"/>
</dbReference>
<sequence>MDNTLKLRVMFDMVDNMTKPLQMMLTGNKGLADSLKAIGRELDDMAKTQQRVGEFREMRRGLADTALALKAARAHVDALGQALNASGPPSRRMIRDFENAQSSASSLAATFGRQADQLRKLRGQLADATADTGKLTQRERELDEVIDQREKKTPKRTLSEYGSAMKDVGDKMFDMLPGLLDEAKQAEIAALRIRLAGGSQALANYAREMKVKGQSISDNLDLIADLQKDLGDEEHTKIAAPALSRIKLTNSVLFGEEGAKARNEVILGMMKVIEQRDGFKSPAAFAAELNAAQKMIWSTDGRVSGEKWNDFAKAGGDAAKRLRSDVFYNQMEPVVHKLGGEQAGKGLAALSGSAFLDKLNASAVKRMIELDLIDPKLVAHKKNGAFDKLLPGALRRDDLRQASPFEWFEQVLKPKFEAKGIIRPDQVKSELARILPDKDARQMLTAVSELTKEIRETAQGSADTPGVDSTYAMALQTTSGREKVVRAHASNAKLIPGEKLQPNYNAALDATGTLTEKAVKLMQEHGTATSIFATAFAALAGVLKFGGPVLEHLPTSLGKSVMTRVGTMATGALQGIRQGAGRLATGAFQGIRQGLGRLATAALRNVRPAAARVIPLAARHPVIAAATAGAIIVGGITLWKKGGANKSNGIGELLDGLSPNLKKPGSGTPPWSIDSFVKNRLDALVNLPTMPLGWFPGTSSLKAFIPGRPFGNPANARGILATLGTAAASLISAPAFAANAPAAGALPIGNRAPLTAPAAAASAPHAPITINITPPPGVNAAELARLVRVELERAERAKASRATARLSD</sequence>
<dbReference type="AlphaFoldDB" id="A0AB74D2W0"/>